<protein>
    <recommendedName>
        <fullName evidence="4">DUF2752 domain-containing protein</fullName>
    </recommendedName>
</protein>
<keyword evidence="1" id="KW-0812">Transmembrane</keyword>
<evidence type="ECO:0008006" key="4">
    <source>
        <dbReference type="Google" id="ProtNLM"/>
    </source>
</evidence>
<dbReference type="HOGENOM" id="CLU_098258_1_0_11"/>
<dbReference type="STRING" id="928724.SacglDRAFT_01489"/>
<proteinExistence type="predicted"/>
<dbReference type="AlphaFoldDB" id="I1D0D7"/>
<dbReference type="Pfam" id="PF10825">
    <property type="entry name" value="DUF2752"/>
    <property type="match status" value="1"/>
</dbReference>
<dbReference type="Proteomes" id="UP000005087">
    <property type="component" value="Chromosome"/>
</dbReference>
<sequence length="118" mass="12499">MVGGAVLGLALGTGVVRVPCWFRLLTGLDCPFCGGSRALGALLEGDLAGAIDYNLFAVVVMVPLAVVLVGVLALWETGHAIRWPRARIRGAVVGLVGLVLVWWVLRDLPVSALEWLRA</sequence>
<accession>I1D0D7</accession>
<name>I1D0D7_9PSEU</name>
<dbReference type="eggNOG" id="ENOG5030B55">
    <property type="taxonomic scope" value="Bacteria"/>
</dbReference>
<keyword evidence="1" id="KW-1133">Transmembrane helix</keyword>
<dbReference type="InterPro" id="IPR021215">
    <property type="entry name" value="DUF2752"/>
</dbReference>
<reference evidence="3" key="2">
    <citation type="submission" date="2012-01" db="EMBL/GenBank/DDBJ databases">
        <title>Noncontiguous Finished sequence of chromosome of Saccharomonospora glauca K62.</title>
        <authorList>
            <consortium name="US DOE Joint Genome Institute"/>
            <person name="Lucas S."/>
            <person name="Han J."/>
            <person name="Lapidus A."/>
            <person name="Cheng J.-F."/>
            <person name="Goodwin L."/>
            <person name="Pitluck S."/>
            <person name="Peters L."/>
            <person name="Mikhailova N."/>
            <person name="Held B."/>
            <person name="Detter J.C."/>
            <person name="Han C."/>
            <person name="Tapia R."/>
            <person name="Land M."/>
            <person name="Hauser L."/>
            <person name="Kyrpides N."/>
            <person name="Ivanova N."/>
            <person name="Pagani I."/>
            <person name="Brambilla E.-M."/>
            <person name="Klenk H.-P."/>
            <person name="Woyke T."/>
        </authorList>
    </citation>
    <scope>NUCLEOTIDE SEQUENCE [LARGE SCALE GENOMIC DNA]</scope>
    <source>
        <strain evidence="3">K62</strain>
    </source>
</reference>
<evidence type="ECO:0000313" key="3">
    <source>
        <dbReference type="Proteomes" id="UP000005087"/>
    </source>
</evidence>
<reference evidence="2 3" key="1">
    <citation type="submission" date="2011-09" db="EMBL/GenBank/DDBJ databases">
        <authorList>
            <consortium name="US DOE Joint Genome Institute (JGI-PGF)"/>
            <person name="Lucas S."/>
            <person name="Han J."/>
            <person name="Lapidus A."/>
            <person name="Cheng J.-F."/>
            <person name="Goodwin L."/>
            <person name="Pitluck S."/>
            <person name="Peters L."/>
            <person name="Land M.L."/>
            <person name="Hauser L."/>
            <person name="Brambilla E."/>
            <person name="Klenk H.-P."/>
            <person name="Woyke T.J."/>
        </authorList>
    </citation>
    <scope>NUCLEOTIDE SEQUENCE [LARGE SCALE GENOMIC DNA]</scope>
    <source>
        <strain evidence="2 3">K62</strain>
    </source>
</reference>
<dbReference type="EMBL" id="CM001484">
    <property type="protein sequence ID" value="EIE98411.1"/>
    <property type="molecule type" value="Genomic_DNA"/>
</dbReference>
<evidence type="ECO:0000256" key="1">
    <source>
        <dbReference type="SAM" id="Phobius"/>
    </source>
</evidence>
<keyword evidence="1" id="KW-0472">Membrane</keyword>
<organism evidence="2 3">
    <name type="scientific">Saccharomonospora glauca K62</name>
    <dbReference type="NCBI Taxonomy" id="928724"/>
    <lineage>
        <taxon>Bacteria</taxon>
        <taxon>Bacillati</taxon>
        <taxon>Actinomycetota</taxon>
        <taxon>Actinomycetes</taxon>
        <taxon>Pseudonocardiales</taxon>
        <taxon>Pseudonocardiaceae</taxon>
        <taxon>Saccharomonospora</taxon>
    </lineage>
</organism>
<evidence type="ECO:0000313" key="2">
    <source>
        <dbReference type="EMBL" id="EIE98411.1"/>
    </source>
</evidence>
<keyword evidence="3" id="KW-1185">Reference proteome</keyword>
<gene>
    <name evidence="2" type="ORF">SacglDRAFT_01489</name>
</gene>
<feature type="transmembrane region" description="Helical" evidence="1">
    <location>
        <begin position="87"/>
        <end position="105"/>
    </location>
</feature>
<feature type="transmembrane region" description="Helical" evidence="1">
    <location>
        <begin position="53"/>
        <end position="75"/>
    </location>
</feature>